<sequence length="167" mass="17820">MRGLTTERVEWEDPRAAALRDGMEDEMNALYGPLSSSLGESVMEQLRVGLNVLPGTIAATVLAIDGDTAIGQAGLRPHAADASGVPSLEVKKVFIGPEHRGRGASRVLMTALEDAARDLGIRRLVLQTGPLQPAAIALYEKIGYVAIAPYPPYELLPGALCYEKLLN</sequence>
<protein>
    <submittedName>
        <fullName evidence="4">GNAT family N-acetyltransferase</fullName>
    </submittedName>
</protein>
<keyword evidence="5" id="KW-1185">Reference proteome</keyword>
<evidence type="ECO:0000259" key="3">
    <source>
        <dbReference type="PROSITE" id="PS51186"/>
    </source>
</evidence>
<keyword evidence="1" id="KW-0808">Transferase</keyword>
<dbReference type="Gene3D" id="3.40.630.30">
    <property type="match status" value="1"/>
</dbReference>
<evidence type="ECO:0000313" key="5">
    <source>
        <dbReference type="Proteomes" id="UP000636458"/>
    </source>
</evidence>
<dbReference type="SUPFAM" id="SSF55729">
    <property type="entry name" value="Acyl-CoA N-acyltransferases (Nat)"/>
    <property type="match status" value="1"/>
</dbReference>
<proteinExistence type="predicted"/>
<dbReference type="Proteomes" id="UP000636458">
    <property type="component" value="Unassembled WGS sequence"/>
</dbReference>
<dbReference type="InterPro" id="IPR016181">
    <property type="entry name" value="Acyl_CoA_acyltransferase"/>
</dbReference>
<dbReference type="InterPro" id="IPR050832">
    <property type="entry name" value="Bact_Acetyltransf"/>
</dbReference>
<dbReference type="GO" id="GO:0016747">
    <property type="term" value="F:acyltransferase activity, transferring groups other than amino-acyl groups"/>
    <property type="evidence" value="ECO:0007669"/>
    <property type="project" value="InterPro"/>
</dbReference>
<organism evidence="4 5">
    <name type="scientific">Lacisediminihabitans changchengi</name>
    <dbReference type="NCBI Taxonomy" id="2787634"/>
    <lineage>
        <taxon>Bacteria</taxon>
        <taxon>Bacillati</taxon>
        <taxon>Actinomycetota</taxon>
        <taxon>Actinomycetes</taxon>
        <taxon>Micrococcales</taxon>
        <taxon>Microbacteriaceae</taxon>
        <taxon>Lacisediminihabitans</taxon>
    </lineage>
</organism>
<evidence type="ECO:0000256" key="2">
    <source>
        <dbReference type="ARBA" id="ARBA00023315"/>
    </source>
</evidence>
<evidence type="ECO:0000313" key="4">
    <source>
        <dbReference type="EMBL" id="MBK4347168.1"/>
    </source>
</evidence>
<name>A0A934SQG0_9MICO</name>
<dbReference type="PROSITE" id="PS51186">
    <property type="entry name" value="GNAT"/>
    <property type="match status" value="1"/>
</dbReference>
<feature type="domain" description="N-acetyltransferase" evidence="3">
    <location>
        <begin position="17"/>
        <end position="167"/>
    </location>
</feature>
<dbReference type="PANTHER" id="PTHR43877:SF2">
    <property type="entry name" value="AMINOALKYLPHOSPHONATE N-ACETYLTRANSFERASE-RELATED"/>
    <property type="match status" value="1"/>
</dbReference>
<reference evidence="4" key="1">
    <citation type="submission" date="2021-01" db="EMBL/GenBank/DDBJ databases">
        <title>Lacisediminihabitans sp. nov. strain G11-30, isolated from Antarctic Soil.</title>
        <authorList>
            <person name="Li J."/>
        </authorList>
    </citation>
    <scope>NUCLEOTIDE SEQUENCE</scope>
    <source>
        <strain evidence="4">G11-30</strain>
    </source>
</reference>
<dbReference type="InterPro" id="IPR000182">
    <property type="entry name" value="GNAT_dom"/>
</dbReference>
<accession>A0A934SQG0</accession>
<gene>
    <name evidence="4" type="ORF">IV501_05935</name>
</gene>
<dbReference type="AlphaFoldDB" id="A0A934SQG0"/>
<dbReference type="CDD" id="cd04301">
    <property type="entry name" value="NAT_SF"/>
    <property type="match status" value="1"/>
</dbReference>
<dbReference type="PANTHER" id="PTHR43877">
    <property type="entry name" value="AMINOALKYLPHOSPHONATE N-ACETYLTRANSFERASE-RELATED-RELATED"/>
    <property type="match status" value="1"/>
</dbReference>
<evidence type="ECO:0000256" key="1">
    <source>
        <dbReference type="ARBA" id="ARBA00022679"/>
    </source>
</evidence>
<dbReference type="RefSeq" id="WP_200555537.1">
    <property type="nucleotide sequence ID" value="NZ_JAEPES010000002.1"/>
</dbReference>
<dbReference type="EMBL" id="JAEPES010000002">
    <property type="protein sequence ID" value="MBK4347168.1"/>
    <property type="molecule type" value="Genomic_DNA"/>
</dbReference>
<dbReference type="Pfam" id="PF00583">
    <property type="entry name" value="Acetyltransf_1"/>
    <property type="match status" value="1"/>
</dbReference>
<keyword evidence="2" id="KW-0012">Acyltransferase</keyword>
<comment type="caution">
    <text evidence="4">The sequence shown here is derived from an EMBL/GenBank/DDBJ whole genome shotgun (WGS) entry which is preliminary data.</text>
</comment>